<dbReference type="HOGENOM" id="CLU_014813_4_1_1"/>
<dbReference type="InterPro" id="IPR043137">
    <property type="entry name" value="GGT_ssub_C"/>
</dbReference>
<comment type="similarity">
    <text evidence="1">Belongs to the gamma-glutamyltransferase family.</text>
</comment>
<dbReference type="InParanoid" id="F6V828"/>
<name>F6V828_CIOIN</name>
<reference evidence="4" key="3">
    <citation type="submission" date="2025-08" db="UniProtKB">
        <authorList>
            <consortium name="Ensembl"/>
        </authorList>
    </citation>
    <scope>IDENTIFICATION</scope>
</reference>
<evidence type="ECO:0000313" key="4">
    <source>
        <dbReference type="Ensembl" id="ENSCINP00000008537.3"/>
    </source>
</evidence>
<feature type="binding site" evidence="3">
    <location>
        <begin position="356"/>
        <end position="358"/>
    </location>
    <ligand>
        <name>L-glutamate</name>
        <dbReference type="ChEBI" id="CHEBI:29985"/>
    </ligand>
</feature>
<sequence length="476" mass="51883">CSKVGVGVLEEGGNAVDAAIATLLCQGVVEPHFCGIGGGFFMTIYNKTSRTSTVIDARETAPQASTADMFVGNQKAVKGGLSVAIPGQLKGYSYAYKKYGGGVSWARLFEPAIHKARAGFYVSGELAAKLEQNKLSVMQQSTLCELYCNNDKSDVIKEGELVKNTKLADTLEKVKKNGHEVFYSSPMVDQFVHDINKHGGIVGKEDFVDYTVIERTTLHVPLTNTGLTLIVPPLPAGGPILSIIMRVMDSYKITPKLFASNKALHWHRVVESFKHAFGYRTRFGDPNFNPGVNHLVSNLLSEKGILNITSKIFDNQTFPDPAYYGAMVNKGNLTESSTSHLSVLSPSGDAVSVTSTINYHFGSFVMSPTTGVLFNNEMNDFNTQGKKNVYNLINNIGANKVEPGKRPQSSMSPCVLVDSTTHQVVYIFGAAGGKRIPTAVAISLIRLLYFGTNDFDDAIQLPRLHHRLIPDVLMYE</sequence>
<evidence type="ECO:0000256" key="1">
    <source>
        <dbReference type="ARBA" id="ARBA00009381"/>
    </source>
</evidence>
<reference evidence="5" key="1">
    <citation type="journal article" date="2002" name="Science">
        <title>The draft genome of Ciona intestinalis: insights into chordate and vertebrate origins.</title>
        <authorList>
            <person name="Dehal P."/>
            <person name="Satou Y."/>
            <person name="Campbell R.K."/>
            <person name="Chapman J."/>
            <person name="Degnan B."/>
            <person name="De Tomaso A."/>
            <person name="Davidson B."/>
            <person name="Di Gregorio A."/>
            <person name="Gelpke M."/>
            <person name="Goodstein D.M."/>
            <person name="Harafuji N."/>
            <person name="Hastings K.E."/>
            <person name="Ho I."/>
            <person name="Hotta K."/>
            <person name="Huang W."/>
            <person name="Kawashima T."/>
            <person name="Lemaire P."/>
            <person name="Martinez D."/>
            <person name="Meinertzhagen I.A."/>
            <person name="Necula S."/>
            <person name="Nonaka M."/>
            <person name="Putnam N."/>
            <person name="Rash S."/>
            <person name="Saiga H."/>
            <person name="Satake M."/>
            <person name="Terry A."/>
            <person name="Yamada L."/>
            <person name="Wang H.G."/>
            <person name="Awazu S."/>
            <person name="Azumi K."/>
            <person name="Boore J."/>
            <person name="Branno M."/>
            <person name="Chin-Bow S."/>
            <person name="DeSantis R."/>
            <person name="Doyle S."/>
            <person name="Francino P."/>
            <person name="Keys D.N."/>
            <person name="Haga S."/>
            <person name="Hayashi H."/>
            <person name="Hino K."/>
            <person name="Imai K.S."/>
            <person name="Inaba K."/>
            <person name="Kano S."/>
            <person name="Kobayashi K."/>
            <person name="Kobayashi M."/>
            <person name="Lee B.I."/>
            <person name="Makabe K.W."/>
            <person name="Manohar C."/>
            <person name="Matassi G."/>
            <person name="Medina M."/>
            <person name="Mochizuki Y."/>
            <person name="Mount S."/>
            <person name="Morishita T."/>
            <person name="Miura S."/>
            <person name="Nakayama A."/>
            <person name="Nishizaka S."/>
            <person name="Nomoto H."/>
            <person name="Ohta F."/>
            <person name="Oishi K."/>
            <person name="Rigoutsos I."/>
            <person name="Sano M."/>
            <person name="Sasaki A."/>
            <person name="Sasakura Y."/>
            <person name="Shoguchi E."/>
            <person name="Shin-i T."/>
            <person name="Spagnuolo A."/>
            <person name="Stainier D."/>
            <person name="Suzuki M.M."/>
            <person name="Tassy O."/>
            <person name="Takatori N."/>
            <person name="Tokuoka M."/>
            <person name="Yagi K."/>
            <person name="Yoshizaki F."/>
            <person name="Wada S."/>
            <person name="Zhang C."/>
            <person name="Hyatt P.D."/>
            <person name="Larimer F."/>
            <person name="Detter C."/>
            <person name="Doggett N."/>
            <person name="Glavina T."/>
            <person name="Hawkins T."/>
            <person name="Richardson P."/>
            <person name="Lucas S."/>
            <person name="Kohara Y."/>
            <person name="Levine M."/>
            <person name="Satoh N."/>
            <person name="Rokhsar D.S."/>
        </authorList>
    </citation>
    <scope>NUCLEOTIDE SEQUENCE [LARGE SCALE GENOMIC DNA]</scope>
</reference>
<dbReference type="AlphaFoldDB" id="F6V828"/>
<protein>
    <recommendedName>
        <fullName evidence="6">Gamma-glutamyltransferase</fullName>
    </recommendedName>
</protein>
<dbReference type="InterPro" id="IPR029055">
    <property type="entry name" value="Ntn_hydrolases_N"/>
</dbReference>
<dbReference type="InterPro" id="IPR043138">
    <property type="entry name" value="GGT_lsub"/>
</dbReference>
<organism evidence="4 5">
    <name type="scientific">Ciona intestinalis</name>
    <name type="common">Transparent sea squirt</name>
    <name type="synonym">Ascidia intestinalis</name>
    <dbReference type="NCBI Taxonomy" id="7719"/>
    <lineage>
        <taxon>Eukaryota</taxon>
        <taxon>Metazoa</taxon>
        <taxon>Chordata</taxon>
        <taxon>Tunicata</taxon>
        <taxon>Ascidiacea</taxon>
        <taxon>Phlebobranchia</taxon>
        <taxon>Cionidae</taxon>
        <taxon>Ciona</taxon>
    </lineage>
</organism>
<feature type="active site" description="Nucleophile" evidence="2">
    <location>
        <position position="338"/>
    </location>
</feature>
<dbReference type="SUPFAM" id="SSF56235">
    <property type="entry name" value="N-terminal nucleophile aminohydrolases (Ntn hydrolases)"/>
    <property type="match status" value="1"/>
</dbReference>
<evidence type="ECO:0008006" key="6">
    <source>
        <dbReference type="Google" id="ProtNLM"/>
    </source>
</evidence>
<accession>F6V828</accession>
<dbReference type="PANTHER" id="PTHR11686">
    <property type="entry name" value="GAMMA GLUTAMYL TRANSPEPTIDASE"/>
    <property type="match status" value="1"/>
</dbReference>
<dbReference type="PANTHER" id="PTHR11686:SF9">
    <property type="entry name" value="RE13973P"/>
    <property type="match status" value="1"/>
</dbReference>
<dbReference type="Proteomes" id="UP000008144">
    <property type="component" value="Chromosome 5"/>
</dbReference>
<dbReference type="PRINTS" id="PR01210">
    <property type="entry name" value="GGTRANSPTASE"/>
</dbReference>
<evidence type="ECO:0000256" key="2">
    <source>
        <dbReference type="PIRSR" id="PIRSR600101-1"/>
    </source>
</evidence>
<dbReference type="FunFam" id="1.10.246.130:FF:000001">
    <property type="entry name" value="Gamma-glutamyltransferase 5 isoform 1"/>
    <property type="match status" value="1"/>
</dbReference>
<evidence type="ECO:0000313" key="5">
    <source>
        <dbReference type="Proteomes" id="UP000008144"/>
    </source>
</evidence>
<proteinExistence type="inferred from homology"/>
<dbReference type="Gene3D" id="3.60.20.40">
    <property type="match status" value="1"/>
</dbReference>
<evidence type="ECO:0000256" key="3">
    <source>
        <dbReference type="PIRSR" id="PIRSR600101-2"/>
    </source>
</evidence>
<dbReference type="Gene3D" id="1.10.246.130">
    <property type="match status" value="1"/>
</dbReference>
<dbReference type="EMBL" id="EAAA01002105">
    <property type="status" value="NOT_ANNOTATED_CDS"/>
    <property type="molecule type" value="Genomic_DNA"/>
</dbReference>
<dbReference type="InterPro" id="IPR000101">
    <property type="entry name" value="GGT_peptidase"/>
</dbReference>
<dbReference type="GO" id="GO:0006751">
    <property type="term" value="P:glutathione catabolic process"/>
    <property type="evidence" value="ECO:0000318"/>
    <property type="project" value="GO_Central"/>
</dbReference>
<keyword evidence="5" id="KW-1185">Reference proteome</keyword>
<feature type="binding site" evidence="3">
    <location>
        <begin position="409"/>
        <end position="410"/>
    </location>
    <ligand>
        <name>L-glutamate</name>
        <dbReference type="ChEBI" id="CHEBI:29985"/>
    </ligand>
</feature>
<feature type="binding site" evidence="3">
    <location>
        <position position="380"/>
    </location>
    <ligand>
        <name>L-glutamate</name>
        <dbReference type="ChEBI" id="CHEBI:29985"/>
    </ligand>
</feature>
<reference evidence="4" key="4">
    <citation type="submission" date="2025-09" db="UniProtKB">
        <authorList>
            <consortium name="Ensembl"/>
        </authorList>
    </citation>
    <scope>IDENTIFICATION</scope>
</reference>
<dbReference type="GeneTree" id="ENSGT00940000165663"/>
<feature type="binding site" evidence="3">
    <location>
        <position position="433"/>
    </location>
    <ligand>
        <name>L-glutamate</name>
        <dbReference type="ChEBI" id="CHEBI:29985"/>
    </ligand>
</feature>
<dbReference type="GO" id="GO:0036374">
    <property type="term" value="F:glutathione hydrolase activity"/>
    <property type="evidence" value="ECO:0000318"/>
    <property type="project" value="GO_Central"/>
</dbReference>
<feature type="binding site" evidence="3">
    <location>
        <position position="58"/>
    </location>
    <ligand>
        <name>L-glutamate</name>
        <dbReference type="ChEBI" id="CHEBI:29985"/>
    </ligand>
</feature>
<dbReference type="GO" id="GO:0005886">
    <property type="term" value="C:plasma membrane"/>
    <property type="evidence" value="ECO:0000318"/>
    <property type="project" value="GO_Central"/>
</dbReference>
<reference evidence="4" key="2">
    <citation type="journal article" date="2008" name="Genome Biol.">
        <title>Improved genome assembly and evidence-based global gene model set for the chordate Ciona intestinalis: new insight into intron and operon populations.</title>
        <authorList>
            <person name="Satou Y."/>
            <person name="Mineta K."/>
            <person name="Ogasawara M."/>
            <person name="Sasakura Y."/>
            <person name="Shoguchi E."/>
            <person name="Ueno K."/>
            <person name="Yamada L."/>
            <person name="Matsumoto J."/>
            <person name="Wasserscheid J."/>
            <person name="Dewar K."/>
            <person name="Wiley G.B."/>
            <person name="Macmil S.L."/>
            <person name="Roe B.A."/>
            <person name="Zeller R.W."/>
            <person name="Hastings K.E."/>
            <person name="Lemaire P."/>
            <person name="Lindquist E."/>
            <person name="Endo T."/>
            <person name="Hotta K."/>
            <person name="Inaba K."/>
        </authorList>
    </citation>
    <scope>NUCLEOTIDE SEQUENCE [LARGE SCALE GENOMIC DNA]</scope>
    <source>
        <strain evidence="4">wild type</strain>
    </source>
</reference>
<dbReference type="OMA" id="PVCDHRR"/>
<dbReference type="STRING" id="7719.ENSCINP00000008537"/>
<dbReference type="Pfam" id="PF01019">
    <property type="entry name" value="G_glu_transpept"/>
    <property type="match status" value="1"/>
</dbReference>
<dbReference type="Ensembl" id="ENSCINT00000008537.3">
    <property type="protein sequence ID" value="ENSCINP00000008537.3"/>
    <property type="gene ID" value="ENSCING00000004127.3"/>
</dbReference>